<evidence type="ECO:0000256" key="4">
    <source>
        <dbReference type="ARBA" id="ARBA00022840"/>
    </source>
</evidence>
<evidence type="ECO:0000256" key="5">
    <source>
        <dbReference type="ARBA" id="ARBA00022917"/>
    </source>
</evidence>
<dbReference type="EC" id="6.1.1.17" evidence="7"/>
<dbReference type="PANTHER" id="PTHR43311">
    <property type="entry name" value="GLUTAMATE--TRNA LIGASE"/>
    <property type="match status" value="1"/>
</dbReference>
<dbReference type="InterPro" id="IPR020751">
    <property type="entry name" value="aa-tRNA-synth_I_codon-bd_sub2"/>
</dbReference>
<comment type="catalytic activity">
    <reaction evidence="7">
        <text>tRNA(Glu) + L-glutamate + ATP = L-glutamyl-tRNA(Glu) + AMP + diphosphate</text>
        <dbReference type="Rhea" id="RHEA:23540"/>
        <dbReference type="Rhea" id="RHEA-COMP:9663"/>
        <dbReference type="Rhea" id="RHEA-COMP:9680"/>
        <dbReference type="ChEBI" id="CHEBI:29985"/>
        <dbReference type="ChEBI" id="CHEBI:30616"/>
        <dbReference type="ChEBI" id="CHEBI:33019"/>
        <dbReference type="ChEBI" id="CHEBI:78442"/>
        <dbReference type="ChEBI" id="CHEBI:78520"/>
        <dbReference type="ChEBI" id="CHEBI:456215"/>
        <dbReference type="EC" id="6.1.1.17"/>
    </reaction>
</comment>
<evidence type="ECO:0000313" key="10">
    <source>
        <dbReference type="EMBL" id="BAV33171.1"/>
    </source>
</evidence>
<dbReference type="Gene3D" id="1.10.10.350">
    <property type="match status" value="1"/>
</dbReference>
<comment type="subcellular location">
    <subcellularLocation>
        <location evidence="7">Cytoplasm</location>
    </subcellularLocation>
</comment>
<dbReference type="OrthoDB" id="9807503at2"/>
<keyword evidence="2 7" id="KW-0436">Ligase</keyword>
<evidence type="ECO:0000259" key="8">
    <source>
        <dbReference type="Pfam" id="PF00749"/>
    </source>
</evidence>
<comment type="subunit">
    <text evidence="7">Monomer.</text>
</comment>
<dbReference type="InParanoid" id="A0A1B4XEF4"/>
<dbReference type="InterPro" id="IPR049940">
    <property type="entry name" value="GluQ/Sye"/>
</dbReference>
<dbReference type="GO" id="GO:0006424">
    <property type="term" value="P:glutamyl-tRNA aminoacylation"/>
    <property type="evidence" value="ECO:0007669"/>
    <property type="project" value="UniProtKB-UniRule"/>
</dbReference>
<dbReference type="GO" id="GO:0000049">
    <property type="term" value="F:tRNA binding"/>
    <property type="evidence" value="ECO:0007669"/>
    <property type="project" value="InterPro"/>
</dbReference>
<dbReference type="InterPro" id="IPR000924">
    <property type="entry name" value="Glu/Gln-tRNA-synth"/>
</dbReference>
<dbReference type="SUPFAM" id="SSF52374">
    <property type="entry name" value="Nucleotidylyl transferase"/>
    <property type="match status" value="1"/>
</dbReference>
<keyword evidence="4 7" id="KW-0067">ATP-binding</keyword>
<dbReference type="InterPro" id="IPR001412">
    <property type="entry name" value="aa-tRNA-synth_I_CS"/>
</dbReference>
<feature type="domain" description="Aminoacyl-tRNA synthetase class I anticodon-binding" evidence="9">
    <location>
        <begin position="349"/>
        <end position="465"/>
    </location>
</feature>
<dbReference type="GO" id="GO:0005829">
    <property type="term" value="C:cytosol"/>
    <property type="evidence" value="ECO:0007669"/>
    <property type="project" value="TreeGrafter"/>
</dbReference>
<evidence type="ECO:0000256" key="6">
    <source>
        <dbReference type="ARBA" id="ARBA00023146"/>
    </source>
</evidence>
<dbReference type="GO" id="GO:0005524">
    <property type="term" value="F:ATP binding"/>
    <property type="evidence" value="ECO:0007669"/>
    <property type="project" value="UniProtKB-UniRule"/>
</dbReference>
<dbReference type="InterPro" id="IPR045462">
    <property type="entry name" value="aa-tRNA-synth_I_cd-bd"/>
</dbReference>
<dbReference type="Pfam" id="PF00749">
    <property type="entry name" value="tRNA-synt_1c"/>
    <property type="match status" value="1"/>
</dbReference>
<dbReference type="InterPro" id="IPR014729">
    <property type="entry name" value="Rossmann-like_a/b/a_fold"/>
</dbReference>
<sequence length="466" mass="51633">MTSRPFKTRFAPSPTGLLHLGNIRTALFNFLLARQARGTFLLRLEDTDAMRGHEKYARALEADLRWLGLVWNEGPEAGGRHGPYAQSERGSVYKEYFTALESKGQAYPCFCSEHELAIARKTALAAHRPPRYSGKCRALSPQEAQARFARGEPATLRFRVEEGKTVEFEDKVRGRQVFSTDDIGDYVIRRSDGTPAFFFCNAIDDALMEVTLVVRGEDHLTNTPRQILLLQALGLPLPAYAHIALVVGADGAPLSKRTGSKSIEELRAVGYLPPAINNYLARLGHTYDANAFMNLEALAENFDLSRLGRAPARYDEAQLMHWQREAVLHLPSTTLQEWMGDAVQALVPADSFAEFTEAVRGNISFPADALRWARIVFTDKLVVSHAAREAMMAAGPEFFATARQALETHGANFKVVAETVKQARSVSGKSLFQPLRAALLGELDGPEMARILPLIGVERARKRLSL</sequence>
<evidence type="ECO:0000256" key="3">
    <source>
        <dbReference type="ARBA" id="ARBA00022741"/>
    </source>
</evidence>
<dbReference type="SUPFAM" id="SSF48163">
    <property type="entry name" value="An anticodon-binding domain of class I aminoacyl-tRNA synthetases"/>
    <property type="match status" value="1"/>
</dbReference>
<dbReference type="Pfam" id="PF19269">
    <property type="entry name" value="Anticodon_2"/>
    <property type="match status" value="1"/>
</dbReference>
<dbReference type="PANTHER" id="PTHR43311:SF2">
    <property type="entry name" value="GLUTAMATE--TRNA LIGASE, MITOCHONDRIAL-RELATED"/>
    <property type="match status" value="1"/>
</dbReference>
<dbReference type="Proteomes" id="UP000243180">
    <property type="component" value="Chromosome"/>
</dbReference>
<evidence type="ECO:0000313" key="11">
    <source>
        <dbReference type="Proteomes" id="UP000243180"/>
    </source>
</evidence>
<dbReference type="KEGG" id="slim:SCL_0851"/>
<dbReference type="Gene3D" id="3.40.50.620">
    <property type="entry name" value="HUPs"/>
    <property type="match status" value="1"/>
</dbReference>
<evidence type="ECO:0000256" key="2">
    <source>
        <dbReference type="ARBA" id="ARBA00022598"/>
    </source>
</evidence>
<keyword evidence="11" id="KW-1185">Reference proteome</keyword>
<gene>
    <name evidence="7" type="primary">gltX</name>
    <name evidence="10" type="ORF">SCL_0851</name>
</gene>
<evidence type="ECO:0000259" key="9">
    <source>
        <dbReference type="Pfam" id="PF19269"/>
    </source>
</evidence>
<evidence type="ECO:0000256" key="7">
    <source>
        <dbReference type="HAMAP-Rule" id="MF_00022"/>
    </source>
</evidence>
<dbReference type="EMBL" id="AP014879">
    <property type="protein sequence ID" value="BAV33171.1"/>
    <property type="molecule type" value="Genomic_DNA"/>
</dbReference>
<dbReference type="GO" id="GO:0004818">
    <property type="term" value="F:glutamate-tRNA ligase activity"/>
    <property type="evidence" value="ECO:0007669"/>
    <property type="project" value="UniProtKB-UniRule"/>
</dbReference>
<dbReference type="InterPro" id="IPR004527">
    <property type="entry name" value="Glu-tRNA-ligase_bac/mito"/>
</dbReference>
<feature type="domain" description="Glutamyl/glutaminyl-tRNA synthetase class Ib catalytic" evidence="8">
    <location>
        <begin position="7"/>
        <end position="319"/>
    </location>
</feature>
<dbReference type="InterPro" id="IPR008925">
    <property type="entry name" value="aa_tRNA-synth_I_cd-bd_sf"/>
</dbReference>
<feature type="short sequence motif" description="'KMSKS' region" evidence="7">
    <location>
        <begin position="253"/>
        <end position="257"/>
    </location>
</feature>
<comment type="similarity">
    <text evidence="1 7">Belongs to the class-I aminoacyl-tRNA synthetase family. Glutamate--tRNA ligase type 1 subfamily.</text>
</comment>
<organism evidence="10 11">
    <name type="scientific">Sulfuricaulis limicola</name>
    <dbReference type="NCBI Taxonomy" id="1620215"/>
    <lineage>
        <taxon>Bacteria</taxon>
        <taxon>Pseudomonadati</taxon>
        <taxon>Pseudomonadota</taxon>
        <taxon>Gammaproteobacteria</taxon>
        <taxon>Acidiferrobacterales</taxon>
        <taxon>Acidiferrobacteraceae</taxon>
        <taxon>Sulfuricaulis</taxon>
    </lineage>
</organism>
<dbReference type="PROSITE" id="PS00178">
    <property type="entry name" value="AA_TRNA_LIGASE_I"/>
    <property type="match status" value="1"/>
</dbReference>
<dbReference type="NCBIfam" id="TIGR00464">
    <property type="entry name" value="gltX_bact"/>
    <property type="match status" value="1"/>
</dbReference>
<keyword evidence="5 7" id="KW-0648">Protein biosynthesis</keyword>
<comment type="caution">
    <text evidence="7">Lacks conserved residue(s) required for the propagation of feature annotation.</text>
</comment>
<dbReference type="AlphaFoldDB" id="A0A1B4XEF4"/>
<dbReference type="PRINTS" id="PR00987">
    <property type="entry name" value="TRNASYNTHGLU"/>
</dbReference>
<evidence type="ECO:0000256" key="1">
    <source>
        <dbReference type="ARBA" id="ARBA00007894"/>
    </source>
</evidence>
<feature type="short sequence motif" description="'HIGH' region" evidence="7">
    <location>
        <begin position="12"/>
        <end position="22"/>
    </location>
</feature>
<comment type="function">
    <text evidence="7">Catalyzes the attachment of glutamate to tRNA(Glu) in a two-step reaction: glutamate is first activated by ATP to form Glu-AMP and then transferred to the acceptor end of tRNA(Glu).</text>
</comment>
<keyword evidence="7" id="KW-0963">Cytoplasm</keyword>
<accession>A0A1B4XEF4</accession>
<name>A0A1B4XEF4_9GAMM</name>
<protein>
    <recommendedName>
        <fullName evidence="7">Glutamate--tRNA ligase</fullName>
        <ecNumber evidence="7">6.1.1.17</ecNumber>
    </recommendedName>
    <alternativeName>
        <fullName evidence="7">Glutamyl-tRNA synthetase</fullName>
        <shortName evidence="7">GluRS</shortName>
    </alternativeName>
</protein>
<feature type="binding site" evidence="7">
    <location>
        <position position="256"/>
    </location>
    <ligand>
        <name>ATP</name>
        <dbReference type="ChEBI" id="CHEBI:30616"/>
    </ligand>
</feature>
<keyword evidence="3 7" id="KW-0547">Nucleotide-binding</keyword>
<dbReference type="RefSeq" id="WP_096360055.1">
    <property type="nucleotide sequence ID" value="NZ_AP014879.1"/>
</dbReference>
<dbReference type="HAMAP" id="MF_00022">
    <property type="entry name" value="Glu_tRNA_synth_type1"/>
    <property type="match status" value="1"/>
</dbReference>
<proteinExistence type="inferred from homology"/>
<dbReference type="InterPro" id="IPR020058">
    <property type="entry name" value="Glu/Gln-tRNA-synth_Ib_cat-dom"/>
</dbReference>
<reference evidence="10 11" key="1">
    <citation type="submission" date="2015-05" db="EMBL/GenBank/DDBJ databases">
        <title>Complete genome sequence of a sulfur-oxidizing gammaproteobacterium strain HA5.</title>
        <authorList>
            <person name="Miura A."/>
            <person name="Kojima H."/>
            <person name="Fukui M."/>
        </authorList>
    </citation>
    <scope>NUCLEOTIDE SEQUENCE [LARGE SCALE GENOMIC DNA]</scope>
    <source>
        <strain evidence="10 11">HA5</strain>
    </source>
</reference>
<keyword evidence="6 7" id="KW-0030">Aminoacyl-tRNA synthetase</keyword>